<organism evidence="1 2">
    <name type="scientific">Pseudogulbenkiania subflava DSM 22618</name>
    <dbReference type="NCBI Taxonomy" id="1123014"/>
    <lineage>
        <taxon>Bacteria</taxon>
        <taxon>Pseudomonadati</taxon>
        <taxon>Pseudomonadota</taxon>
        <taxon>Betaproteobacteria</taxon>
        <taxon>Neisseriales</taxon>
        <taxon>Chromobacteriaceae</taxon>
        <taxon>Pseudogulbenkiania</taxon>
    </lineage>
</organism>
<reference evidence="2" key="1">
    <citation type="submission" date="2017-04" db="EMBL/GenBank/DDBJ databases">
        <authorList>
            <person name="Varghese N."/>
            <person name="Submissions S."/>
        </authorList>
    </citation>
    <scope>NUCLEOTIDE SEQUENCE [LARGE SCALE GENOMIC DNA]</scope>
    <source>
        <strain evidence="2">DSM 22618</strain>
    </source>
</reference>
<evidence type="ECO:0000313" key="2">
    <source>
        <dbReference type="Proteomes" id="UP000192920"/>
    </source>
</evidence>
<dbReference type="EMBL" id="FXAG01000022">
    <property type="protein sequence ID" value="SMF45761.1"/>
    <property type="molecule type" value="Genomic_DNA"/>
</dbReference>
<name>A0A1Y6CAQ0_9NEIS</name>
<proteinExistence type="predicted"/>
<dbReference type="AlphaFoldDB" id="A0A1Y6CAQ0"/>
<accession>A0A1Y6CAQ0</accession>
<sequence length="94" mass="10465">MVHRTIGNYNLLNDLETTARPISNMKYIISSLLSLFQSNEVQPQPGLRVNYAPYGHVEKCDGTVVACDHARGVLVAWPRGGADWLPKHLLSVIH</sequence>
<gene>
    <name evidence="1" type="ORF">SAMN02745746_03388</name>
</gene>
<keyword evidence="2" id="KW-1185">Reference proteome</keyword>
<dbReference type="Proteomes" id="UP000192920">
    <property type="component" value="Unassembled WGS sequence"/>
</dbReference>
<evidence type="ECO:0000313" key="1">
    <source>
        <dbReference type="EMBL" id="SMF45761.1"/>
    </source>
</evidence>
<protein>
    <submittedName>
        <fullName evidence="1">Uncharacterized protein</fullName>
    </submittedName>
</protein>